<accession>A0ABM1DQU6</accession>
<organism evidence="1 2">
    <name type="scientific">Priapulus caudatus</name>
    <name type="common">Priapulid worm</name>
    <dbReference type="NCBI Taxonomy" id="37621"/>
    <lineage>
        <taxon>Eukaryota</taxon>
        <taxon>Metazoa</taxon>
        <taxon>Ecdysozoa</taxon>
        <taxon>Scalidophora</taxon>
        <taxon>Priapulida</taxon>
        <taxon>Priapulimorpha</taxon>
        <taxon>Priapulimorphida</taxon>
        <taxon>Priapulidae</taxon>
        <taxon>Priapulus</taxon>
    </lineage>
</organism>
<name>A0ABM1DQU6_PRICU</name>
<dbReference type="RefSeq" id="XP_014662317.1">
    <property type="nucleotide sequence ID" value="XM_014806831.1"/>
</dbReference>
<dbReference type="Proteomes" id="UP000695022">
    <property type="component" value="Unplaced"/>
</dbReference>
<evidence type="ECO:0000313" key="1">
    <source>
        <dbReference type="Proteomes" id="UP000695022"/>
    </source>
</evidence>
<protein>
    <submittedName>
        <fullName evidence="2">Uncharacterized protein LOC106805294</fullName>
    </submittedName>
</protein>
<evidence type="ECO:0000313" key="2">
    <source>
        <dbReference type="RefSeq" id="XP_014662317.1"/>
    </source>
</evidence>
<keyword evidence="1" id="KW-1185">Reference proteome</keyword>
<gene>
    <name evidence="2" type="primary">LOC106805294</name>
</gene>
<sequence>MFIDESSPAEPHLTTTYLLYGHIGTSSKATSQRLRTRRGCMSLLLLTLAIISQCQVTVAKNRYGDYSKRGLSPYHNYGLYSHGSLDQSLNGISRICDVTHCHGMLLNVDFPMPFYGHLYVPGANGSPYCSVHGHGKRKQTFFVPFTFCGMKRADLYGNYHSYVRVWNTFVLEWAPYSPRFNLPSINFEVECHLPMGYTLDYSHKVESECSNFFKSKNVLPDVPIGRSCLDTTQCLGGDGAQCQDVGYGQRKCGCITGYEARRLAYRSHSYDKYGYHQTAYHLECRRVTTSATVCEDTCAEITCPVGQTCHSNVCAGTCLLDADCTDTAAPVCCNGICVACQDDDHCTDSDLPACVNGTCIACATNTHCMNTPLTPVCCNGVCVACQDDDDCTDSDLPACVNGTCIACATNTHCSMNAATPVCCNGVCVACQNDAGCTAINANLPACTSGTCEQCNMDSHCFIGLPRCVNKACVECIIDTDCATGETCDDNLMCVAGCTDASCMAMDPNSYCPDDIACACHPIFTEDNGVCTAPDPCDAVIPAGFPNAGDPLPNCERGDTMNQMCMDNNMPTGVYTCRCTQNTNCGTKISCANDGCTGIPTLEVFFMCTEVMTGMGTTITCTPIFPP</sequence>
<proteinExistence type="predicted"/>
<dbReference type="GeneID" id="106805294"/>
<reference evidence="2" key="1">
    <citation type="submission" date="2025-08" db="UniProtKB">
        <authorList>
            <consortium name="RefSeq"/>
        </authorList>
    </citation>
    <scope>IDENTIFICATION</scope>
</reference>